<evidence type="ECO:0000313" key="4">
    <source>
        <dbReference type="Proteomes" id="UP000568158"/>
    </source>
</evidence>
<evidence type="ECO:0000256" key="1">
    <source>
        <dbReference type="ARBA" id="ARBA00004123"/>
    </source>
</evidence>
<dbReference type="InterPro" id="IPR021858">
    <property type="entry name" value="Fun_TF"/>
</dbReference>
<dbReference type="GO" id="GO:0045944">
    <property type="term" value="P:positive regulation of transcription by RNA polymerase II"/>
    <property type="evidence" value="ECO:0007669"/>
    <property type="project" value="TreeGrafter"/>
</dbReference>
<reference evidence="3 4" key="1">
    <citation type="journal article" date="2020" name="Appl. Microbiol. Biotechnol.">
        <title>Targeted gene deletion in Brettanomyces bruxellensis with an expression-free CRISPR-Cas9 system.</title>
        <authorList>
            <person name="Varela C."/>
            <person name="Bartel C."/>
            <person name="Onetto C."/>
            <person name="Borneman A."/>
        </authorList>
    </citation>
    <scope>NUCLEOTIDE SEQUENCE [LARGE SCALE GENOMIC DNA]</scope>
    <source>
        <strain evidence="3 4">AWRI1613</strain>
    </source>
</reference>
<protein>
    <recommendedName>
        <fullName evidence="5">Transcription factor domain-containing protein</fullName>
    </recommendedName>
</protein>
<organism evidence="3 4">
    <name type="scientific">Dekkera bruxellensis</name>
    <name type="common">Brettanomyces custersii</name>
    <dbReference type="NCBI Taxonomy" id="5007"/>
    <lineage>
        <taxon>Eukaryota</taxon>
        <taxon>Fungi</taxon>
        <taxon>Dikarya</taxon>
        <taxon>Ascomycota</taxon>
        <taxon>Saccharomycotina</taxon>
        <taxon>Pichiomycetes</taxon>
        <taxon>Pichiales</taxon>
        <taxon>Pichiaceae</taxon>
        <taxon>Brettanomyces</taxon>
    </lineage>
</organism>
<dbReference type="GO" id="GO:0000976">
    <property type="term" value="F:transcription cis-regulatory region binding"/>
    <property type="evidence" value="ECO:0007669"/>
    <property type="project" value="TreeGrafter"/>
</dbReference>
<comment type="caution">
    <text evidence="3">The sequence shown here is derived from an EMBL/GenBank/DDBJ whole genome shotgun (WGS) entry which is preliminary data.</text>
</comment>
<dbReference type="EMBL" id="JABCYN010000014">
    <property type="protein sequence ID" value="KAF6014517.1"/>
    <property type="molecule type" value="Genomic_DNA"/>
</dbReference>
<sequence>MSPLDKGHSIDQGGIEYKHSENTTVAASAIPFVIPSSKYHSNSNPSGGYTCTFVTQPMSVSNGVSTNINNENHYHSGIKTAPLLLYDGNLYPGAILNGNIYHQGAPLNPLNPSPYNSSNMVQVPTSAPIPVTQQIRIPVTVPIPNAHMNARSNISTTALSPLILPTPGNNAHAVLEQNLLVSPISQMNTIRPLSAISSRPPYLSRSWSENGNTIATKHDKSEVVARKVPDFKENASGRNVLQRQTRSCTSSPCIEHRNTSEISEHYDSISSLINIINVIISKKLDENTLNTHDVSEDSKLSIEFSRFPDQKLVFDETQNTDDLKSETIALPSVVKTCPSFDSFGILPRDIKYLNEFYKNFTRMTFPLCSQSHLNPAKNIILNYAMNNKYLLSAVLACGAFQKWTQSHNVKDGDAYYKYLGNSQTILSSTSDSKGIPTESLVLDILLMASFTPRKEITHWKPHLLAVKKLLMQPNRNSTICTYVLEFCRTWYISICLSISIPFPYLDKDISSTDFRLSIPESVLSKKYLQSMKLIRKDGFNYIYGHTNKLCSIIQQIHEYGRRVNRWKYTNSECKPQITLLETNRILNELMKEHEYSIIGNDGISESFNKISLKTLSLPEGAVEEIELKNGTAITVSWYDISQQSFVWSAIIILLSVIGELPSDHYMVQEAVHKILSLLVFMNAKEPLSNNLMFILERPVYVAAVNCITTDDRKLISKFFLQLHRMGHISAHIDLEDLYECWGNKKHDYY</sequence>
<accession>A0A8H6BN53</accession>
<proteinExistence type="predicted"/>
<keyword evidence="2" id="KW-0539">Nucleus</keyword>
<dbReference type="GO" id="GO:0003700">
    <property type="term" value="F:DNA-binding transcription factor activity"/>
    <property type="evidence" value="ECO:0007669"/>
    <property type="project" value="TreeGrafter"/>
</dbReference>
<evidence type="ECO:0000313" key="3">
    <source>
        <dbReference type="EMBL" id="KAF6014517.1"/>
    </source>
</evidence>
<evidence type="ECO:0000256" key="2">
    <source>
        <dbReference type="ARBA" id="ARBA00023242"/>
    </source>
</evidence>
<dbReference type="PANTHER" id="PTHR37534">
    <property type="entry name" value="TRANSCRIPTIONAL ACTIVATOR PROTEIN UGA3"/>
    <property type="match status" value="1"/>
</dbReference>
<dbReference type="Pfam" id="PF11951">
    <property type="entry name" value="Fungal_trans_2"/>
    <property type="match status" value="1"/>
</dbReference>
<dbReference type="GO" id="GO:0005634">
    <property type="term" value="C:nucleus"/>
    <property type="evidence" value="ECO:0007669"/>
    <property type="project" value="UniProtKB-SubCell"/>
</dbReference>
<dbReference type="AlphaFoldDB" id="A0A8H6BN53"/>
<dbReference type="PANTHER" id="PTHR37534:SF49">
    <property type="entry name" value="LYSINE BIOSYNTHESIS REGULATORY PROTEIN LYS14"/>
    <property type="match status" value="1"/>
</dbReference>
<evidence type="ECO:0008006" key="5">
    <source>
        <dbReference type="Google" id="ProtNLM"/>
    </source>
</evidence>
<gene>
    <name evidence="3" type="ORF">HII12_001341</name>
</gene>
<comment type="subcellular location">
    <subcellularLocation>
        <location evidence="1">Nucleus</location>
    </subcellularLocation>
</comment>
<name>A0A8H6BN53_DEKBR</name>
<dbReference type="Proteomes" id="UP000568158">
    <property type="component" value="Unassembled WGS sequence"/>
</dbReference>